<keyword evidence="3 5" id="KW-0238">DNA-binding</keyword>
<dbReference type="InterPro" id="IPR010998">
    <property type="entry name" value="Integrase_recombinase_N"/>
</dbReference>
<dbReference type="Proteomes" id="UP000282674">
    <property type="component" value="Unassembled WGS sequence"/>
</dbReference>
<keyword evidence="2" id="KW-0229">DNA integration</keyword>
<evidence type="ECO:0000259" key="7">
    <source>
        <dbReference type="PROSITE" id="PS51898"/>
    </source>
</evidence>
<dbReference type="PANTHER" id="PTHR30629:SF2">
    <property type="entry name" value="PROPHAGE INTEGRASE INTS-RELATED"/>
    <property type="match status" value="1"/>
</dbReference>
<dbReference type="Gene3D" id="1.10.150.130">
    <property type="match status" value="1"/>
</dbReference>
<evidence type="ECO:0000313" key="10">
    <source>
        <dbReference type="Proteomes" id="UP000282674"/>
    </source>
</evidence>
<evidence type="ECO:0000256" key="1">
    <source>
        <dbReference type="ARBA" id="ARBA00008857"/>
    </source>
</evidence>
<comment type="similarity">
    <text evidence="1">Belongs to the 'phage' integrase family.</text>
</comment>
<evidence type="ECO:0000259" key="8">
    <source>
        <dbReference type="PROSITE" id="PS51900"/>
    </source>
</evidence>
<keyword evidence="10" id="KW-1185">Reference proteome</keyword>
<name>A0A3M2M8I1_9ACTN</name>
<dbReference type="Pfam" id="PF14659">
    <property type="entry name" value="Phage_int_SAM_3"/>
    <property type="match status" value="1"/>
</dbReference>
<feature type="domain" description="Tyr recombinase" evidence="7">
    <location>
        <begin position="185"/>
        <end position="398"/>
    </location>
</feature>
<feature type="compositionally biased region" description="Basic and acidic residues" evidence="6">
    <location>
        <begin position="67"/>
        <end position="79"/>
    </location>
</feature>
<dbReference type="OrthoDB" id="3175606at2"/>
<evidence type="ECO:0000256" key="5">
    <source>
        <dbReference type="PROSITE-ProRule" id="PRU01248"/>
    </source>
</evidence>
<evidence type="ECO:0000256" key="4">
    <source>
        <dbReference type="ARBA" id="ARBA00023172"/>
    </source>
</evidence>
<sequence length="410" mass="46342">MATESPGQPEEEKKRRRPRGDGGLWWNERRQRWIAEVTTGYTPSGKRKVTTASDRSKSKALKKLQQKLRDRDDGLPSEDGRYTVAQTVKDWLDHGLANRSPETRVKCSGLAENHIIPFLGARKLAELTADEVDDWLADRARRLSTDSLRQVRSILLRSITRAQKRDKVKRNVVQLCDVPPGLDGRPSKSLTIKQASALIEAAEGTAMYCYIVLSLLTGIRTEELRALTWAYVVTYVPSRREWVSVAEAGWDQEQFAIYVWRSVRAGGKTKTKKSRRSLALPRRCVDALRYHQALQRDQQKEAGAKWQEHGLVIASRVGTRRNANNIIRSFRAVLARVPELTAEDWTPRELRHSFVSILSAAGVSIEEISRLAGHKSTEITETVYWHQLRPTLLAGAEAMDSVFPVIDEGA</sequence>
<gene>
    <name evidence="9" type="ORF">EBO15_10210</name>
</gene>
<dbReference type="InterPro" id="IPR002104">
    <property type="entry name" value="Integrase_catalytic"/>
</dbReference>
<dbReference type="Pfam" id="PF00589">
    <property type="entry name" value="Phage_integrase"/>
    <property type="match status" value="1"/>
</dbReference>
<dbReference type="AlphaFoldDB" id="A0A3M2M8I1"/>
<dbReference type="InterPro" id="IPR011010">
    <property type="entry name" value="DNA_brk_join_enz"/>
</dbReference>
<evidence type="ECO:0000256" key="6">
    <source>
        <dbReference type="SAM" id="MobiDB-lite"/>
    </source>
</evidence>
<proteinExistence type="inferred from homology"/>
<dbReference type="InterPro" id="IPR050808">
    <property type="entry name" value="Phage_Integrase"/>
</dbReference>
<dbReference type="PROSITE" id="PS51900">
    <property type="entry name" value="CB"/>
    <property type="match status" value="1"/>
</dbReference>
<feature type="region of interest" description="Disordered" evidence="6">
    <location>
        <begin position="1"/>
        <end position="24"/>
    </location>
</feature>
<dbReference type="InterPro" id="IPR013762">
    <property type="entry name" value="Integrase-like_cat_sf"/>
</dbReference>
<evidence type="ECO:0000256" key="2">
    <source>
        <dbReference type="ARBA" id="ARBA00022908"/>
    </source>
</evidence>
<dbReference type="GO" id="GO:0006310">
    <property type="term" value="P:DNA recombination"/>
    <property type="evidence" value="ECO:0007669"/>
    <property type="project" value="UniProtKB-KW"/>
</dbReference>
<dbReference type="GO" id="GO:0003677">
    <property type="term" value="F:DNA binding"/>
    <property type="evidence" value="ECO:0007669"/>
    <property type="project" value="UniProtKB-UniRule"/>
</dbReference>
<dbReference type="PROSITE" id="PS51898">
    <property type="entry name" value="TYR_RECOMBINASE"/>
    <property type="match status" value="1"/>
</dbReference>
<reference evidence="9 10" key="1">
    <citation type="submission" date="2018-10" db="EMBL/GenBank/DDBJ databases">
        <title>Isolation from soil.</title>
        <authorList>
            <person name="Hu J."/>
        </authorList>
    </citation>
    <scope>NUCLEOTIDE SEQUENCE [LARGE SCALE GENOMIC DNA]</scope>
    <source>
        <strain evidence="9 10">NEAU-Ht49</strain>
    </source>
</reference>
<feature type="region of interest" description="Disordered" evidence="6">
    <location>
        <begin position="37"/>
        <end position="79"/>
    </location>
</feature>
<feature type="domain" description="Core-binding (CB)" evidence="8">
    <location>
        <begin position="82"/>
        <end position="163"/>
    </location>
</feature>
<evidence type="ECO:0000256" key="3">
    <source>
        <dbReference type="ARBA" id="ARBA00023125"/>
    </source>
</evidence>
<dbReference type="SUPFAM" id="SSF56349">
    <property type="entry name" value="DNA breaking-rejoining enzymes"/>
    <property type="match status" value="1"/>
</dbReference>
<dbReference type="InterPro" id="IPR004107">
    <property type="entry name" value="Integrase_SAM-like_N"/>
</dbReference>
<dbReference type="PANTHER" id="PTHR30629">
    <property type="entry name" value="PROPHAGE INTEGRASE"/>
    <property type="match status" value="1"/>
</dbReference>
<dbReference type="EMBL" id="RFFG01000014">
    <property type="protein sequence ID" value="RMI45290.1"/>
    <property type="molecule type" value="Genomic_DNA"/>
</dbReference>
<comment type="caution">
    <text evidence="9">The sequence shown here is derived from an EMBL/GenBank/DDBJ whole genome shotgun (WGS) entry which is preliminary data.</text>
</comment>
<protein>
    <submittedName>
        <fullName evidence="9">Site-specific integrase</fullName>
    </submittedName>
</protein>
<accession>A0A3M2M8I1</accession>
<dbReference type="RefSeq" id="WP_122194095.1">
    <property type="nucleotide sequence ID" value="NZ_JBHSKC010000033.1"/>
</dbReference>
<dbReference type="InterPro" id="IPR044068">
    <property type="entry name" value="CB"/>
</dbReference>
<evidence type="ECO:0000313" key="9">
    <source>
        <dbReference type="EMBL" id="RMI45290.1"/>
    </source>
</evidence>
<dbReference type="Gene3D" id="1.10.443.10">
    <property type="entry name" value="Intergrase catalytic core"/>
    <property type="match status" value="1"/>
</dbReference>
<organism evidence="9 10">
    <name type="scientific">Actinomadura harenae</name>
    <dbReference type="NCBI Taxonomy" id="2483351"/>
    <lineage>
        <taxon>Bacteria</taxon>
        <taxon>Bacillati</taxon>
        <taxon>Actinomycetota</taxon>
        <taxon>Actinomycetes</taxon>
        <taxon>Streptosporangiales</taxon>
        <taxon>Thermomonosporaceae</taxon>
        <taxon>Actinomadura</taxon>
    </lineage>
</organism>
<dbReference type="GO" id="GO:0015074">
    <property type="term" value="P:DNA integration"/>
    <property type="evidence" value="ECO:0007669"/>
    <property type="project" value="UniProtKB-KW"/>
</dbReference>
<keyword evidence="4" id="KW-0233">DNA recombination</keyword>